<protein>
    <submittedName>
        <fullName evidence="3">Serine/threonine protein phosphatase</fullName>
    </submittedName>
</protein>
<reference evidence="3" key="1">
    <citation type="journal article" date="2014" name="Int. J. Syst. Evol. Microbiol.">
        <title>Complete genome sequence of Corynebacterium casei LMG S-19264T (=DSM 44701T), isolated from a smear-ripened cheese.</title>
        <authorList>
            <consortium name="US DOE Joint Genome Institute (JGI-PGF)"/>
            <person name="Walter F."/>
            <person name="Albersmeier A."/>
            <person name="Kalinowski J."/>
            <person name="Ruckert C."/>
        </authorList>
    </citation>
    <scope>NUCLEOTIDE SEQUENCE</scope>
    <source>
        <strain evidence="3">CGMCC 1.16134</strain>
    </source>
</reference>
<dbReference type="CDD" id="cd00838">
    <property type="entry name" value="MPP_superfamily"/>
    <property type="match status" value="1"/>
</dbReference>
<proteinExistence type="inferred from homology"/>
<comment type="similarity">
    <text evidence="1">Belongs to the metallophosphoesterase superfamily. YfcE family.</text>
</comment>
<dbReference type="SUPFAM" id="SSF56300">
    <property type="entry name" value="Metallo-dependent phosphatases"/>
    <property type="match status" value="1"/>
</dbReference>
<evidence type="ECO:0000313" key="3">
    <source>
        <dbReference type="EMBL" id="GGF71738.1"/>
    </source>
</evidence>
<dbReference type="InterPro" id="IPR029052">
    <property type="entry name" value="Metallo-depent_PP-like"/>
</dbReference>
<accession>A0A917C5F2</accession>
<dbReference type="GO" id="GO:0016791">
    <property type="term" value="F:phosphatase activity"/>
    <property type="evidence" value="ECO:0007669"/>
    <property type="project" value="TreeGrafter"/>
</dbReference>
<dbReference type="Gene3D" id="3.60.21.10">
    <property type="match status" value="1"/>
</dbReference>
<dbReference type="EMBL" id="BMKR01000005">
    <property type="protein sequence ID" value="GGF71738.1"/>
    <property type="molecule type" value="Genomic_DNA"/>
</dbReference>
<evidence type="ECO:0000256" key="1">
    <source>
        <dbReference type="ARBA" id="ARBA00008950"/>
    </source>
</evidence>
<evidence type="ECO:0000313" key="4">
    <source>
        <dbReference type="Proteomes" id="UP000637643"/>
    </source>
</evidence>
<sequence>MDQIAIISDVHGNVTALQAVLDDIRERGITRIFCLGDIIGKGPGGDTAIDGVRTHCERVVQGNWDDFVSRESEFEAVKWHQQVAGEERLDYLSKLPFCIEFMMSGKFVRLFHASPRSLYERVQPWDELALRLSLFESSELCTEQREADIAGYGDVHNAFIQHLKGKTLFNAGSVGNPLDLTLASYVIMEGHYGETSTGPLNIQFVRVPYDIELEIQRAAVAEMPLLEPYMKELRTGQYRGLQK</sequence>
<dbReference type="InterPro" id="IPR011152">
    <property type="entry name" value="Pesterase_MJ0912"/>
</dbReference>
<dbReference type="RefSeq" id="WP_189023681.1">
    <property type="nucleotide sequence ID" value="NZ_BMKR01000005.1"/>
</dbReference>
<evidence type="ECO:0000259" key="2">
    <source>
        <dbReference type="Pfam" id="PF12850"/>
    </source>
</evidence>
<dbReference type="Pfam" id="PF12850">
    <property type="entry name" value="Metallophos_2"/>
    <property type="match status" value="1"/>
</dbReference>
<dbReference type="PANTHER" id="PTHR42850">
    <property type="entry name" value="METALLOPHOSPHOESTERASE"/>
    <property type="match status" value="1"/>
</dbReference>
<reference evidence="3" key="2">
    <citation type="submission" date="2020-09" db="EMBL/GenBank/DDBJ databases">
        <authorList>
            <person name="Sun Q."/>
            <person name="Zhou Y."/>
        </authorList>
    </citation>
    <scope>NUCLEOTIDE SEQUENCE</scope>
    <source>
        <strain evidence="3">CGMCC 1.16134</strain>
    </source>
</reference>
<organism evidence="3 4">
    <name type="scientific">Paenibacillus albidus</name>
    <dbReference type="NCBI Taxonomy" id="2041023"/>
    <lineage>
        <taxon>Bacteria</taxon>
        <taxon>Bacillati</taxon>
        <taxon>Bacillota</taxon>
        <taxon>Bacilli</taxon>
        <taxon>Bacillales</taxon>
        <taxon>Paenibacillaceae</taxon>
        <taxon>Paenibacillus</taxon>
    </lineage>
</organism>
<comment type="caution">
    <text evidence="3">The sequence shown here is derived from an EMBL/GenBank/DDBJ whole genome shotgun (WGS) entry which is preliminary data.</text>
</comment>
<dbReference type="InterPro" id="IPR050126">
    <property type="entry name" value="Ap4A_hydrolase"/>
</dbReference>
<gene>
    <name evidence="3" type="ORF">GCM10010912_16110</name>
</gene>
<dbReference type="AlphaFoldDB" id="A0A917C5F2"/>
<name>A0A917C5F2_9BACL</name>
<keyword evidence="4" id="KW-1185">Reference proteome</keyword>
<feature type="domain" description="Calcineurin-like phosphoesterase" evidence="2">
    <location>
        <begin position="3"/>
        <end position="189"/>
    </location>
</feature>
<dbReference type="PANTHER" id="PTHR42850:SF2">
    <property type="entry name" value="BLL5683 PROTEIN"/>
    <property type="match status" value="1"/>
</dbReference>
<dbReference type="Proteomes" id="UP000637643">
    <property type="component" value="Unassembled WGS sequence"/>
</dbReference>
<dbReference type="InterPro" id="IPR024654">
    <property type="entry name" value="Calcineurin-like_PHP_lpxH"/>
</dbReference>
<dbReference type="PIRSF" id="PIRSF000883">
    <property type="entry name" value="Pesterase_MJ0912"/>
    <property type="match status" value="1"/>
</dbReference>
<dbReference type="GO" id="GO:0005737">
    <property type="term" value="C:cytoplasm"/>
    <property type="evidence" value="ECO:0007669"/>
    <property type="project" value="TreeGrafter"/>
</dbReference>